<dbReference type="GeneID" id="70135862"/>
<evidence type="ECO:0000256" key="2">
    <source>
        <dbReference type="ARBA" id="ARBA00005641"/>
    </source>
</evidence>
<comment type="caution">
    <text evidence="13">The sequence shown here is derived from an EMBL/GenBank/DDBJ whole genome shotgun (WGS) entry which is preliminary data.</text>
</comment>
<evidence type="ECO:0000256" key="5">
    <source>
        <dbReference type="ARBA" id="ARBA00022801"/>
    </source>
</evidence>
<evidence type="ECO:0000259" key="12">
    <source>
        <dbReference type="Pfam" id="PF00150"/>
    </source>
</evidence>
<dbReference type="GO" id="GO:0005576">
    <property type="term" value="C:extracellular region"/>
    <property type="evidence" value="ECO:0007669"/>
    <property type="project" value="UniProtKB-SubCell"/>
</dbReference>
<organism evidence="13 14">
    <name type="scientific">Truncatella angustata</name>
    <dbReference type="NCBI Taxonomy" id="152316"/>
    <lineage>
        <taxon>Eukaryota</taxon>
        <taxon>Fungi</taxon>
        <taxon>Dikarya</taxon>
        <taxon>Ascomycota</taxon>
        <taxon>Pezizomycotina</taxon>
        <taxon>Sordariomycetes</taxon>
        <taxon>Xylariomycetidae</taxon>
        <taxon>Amphisphaeriales</taxon>
        <taxon>Sporocadaceae</taxon>
        <taxon>Truncatella</taxon>
    </lineage>
</organism>
<keyword evidence="4 11" id="KW-0732">Signal</keyword>
<dbReference type="PANTHER" id="PTHR31297:SF1">
    <property type="entry name" value="GLUCAN 1,3-BETA-GLUCOSIDASE I_II-RELATED"/>
    <property type="match status" value="1"/>
</dbReference>
<accession>A0A9P8USS3</accession>
<keyword evidence="14" id="KW-1185">Reference proteome</keyword>
<evidence type="ECO:0000256" key="3">
    <source>
        <dbReference type="ARBA" id="ARBA00022525"/>
    </source>
</evidence>
<dbReference type="SUPFAM" id="SSF51445">
    <property type="entry name" value="(Trans)glycosidases"/>
    <property type="match status" value="1"/>
</dbReference>
<keyword evidence="5 10" id="KW-0378">Hydrolase</keyword>
<dbReference type="GO" id="GO:0009986">
    <property type="term" value="C:cell surface"/>
    <property type="evidence" value="ECO:0007669"/>
    <property type="project" value="TreeGrafter"/>
</dbReference>
<evidence type="ECO:0000256" key="11">
    <source>
        <dbReference type="SAM" id="SignalP"/>
    </source>
</evidence>
<evidence type="ECO:0000256" key="1">
    <source>
        <dbReference type="ARBA" id="ARBA00004613"/>
    </source>
</evidence>
<evidence type="ECO:0000256" key="7">
    <source>
        <dbReference type="ARBA" id="ARBA00023316"/>
    </source>
</evidence>
<feature type="chain" id="PRO_5040369028" description="glucan 1,3-beta-glucosidase" evidence="11">
    <location>
        <begin position="20"/>
        <end position="384"/>
    </location>
</feature>
<dbReference type="InterPro" id="IPR001547">
    <property type="entry name" value="Glyco_hydro_5"/>
</dbReference>
<name>A0A9P8USS3_9PEZI</name>
<evidence type="ECO:0000256" key="9">
    <source>
        <dbReference type="ARBA" id="ARBA00038929"/>
    </source>
</evidence>
<dbReference type="EMBL" id="JAGPXC010000002">
    <property type="protein sequence ID" value="KAH6658420.1"/>
    <property type="molecule type" value="Genomic_DNA"/>
</dbReference>
<dbReference type="OrthoDB" id="1887033at2759"/>
<evidence type="ECO:0000313" key="14">
    <source>
        <dbReference type="Proteomes" id="UP000758603"/>
    </source>
</evidence>
<comment type="subcellular location">
    <subcellularLocation>
        <location evidence="1">Secreted</location>
    </subcellularLocation>
</comment>
<dbReference type="RefSeq" id="XP_045962654.1">
    <property type="nucleotide sequence ID" value="XM_046106971.1"/>
</dbReference>
<dbReference type="Proteomes" id="UP000758603">
    <property type="component" value="Unassembled WGS sequence"/>
</dbReference>
<proteinExistence type="inferred from homology"/>
<reference evidence="13" key="1">
    <citation type="journal article" date="2021" name="Nat. Commun.">
        <title>Genetic determinants of endophytism in the Arabidopsis root mycobiome.</title>
        <authorList>
            <person name="Mesny F."/>
            <person name="Miyauchi S."/>
            <person name="Thiergart T."/>
            <person name="Pickel B."/>
            <person name="Atanasova L."/>
            <person name="Karlsson M."/>
            <person name="Huettel B."/>
            <person name="Barry K.W."/>
            <person name="Haridas S."/>
            <person name="Chen C."/>
            <person name="Bauer D."/>
            <person name="Andreopoulos W."/>
            <person name="Pangilinan J."/>
            <person name="LaButti K."/>
            <person name="Riley R."/>
            <person name="Lipzen A."/>
            <person name="Clum A."/>
            <person name="Drula E."/>
            <person name="Henrissat B."/>
            <person name="Kohler A."/>
            <person name="Grigoriev I.V."/>
            <person name="Martin F.M."/>
            <person name="Hacquard S."/>
        </authorList>
    </citation>
    <scope>NUCLEOTIDE SEQUENCE</scope>
    <source>
        <strain evidence="13">MPI-SDFR-AT-0073</strain>
    </source>
</reference>
<keyword evidence="7" id="KW-0961">Cell wall biogenesis/degradation</keyword>
<comment type="catalytic activity">
    <reaction evidence="8">
        <text>Successive hydrolysis of beta-D-glucose units from the non-reducing ends of (1-&gt;3)-beta-D-glucans, releasing alpha-glucose.</text>
        <dbReference type="EC" id="3.2.1.58"/>
    </reaction>
</comment>
<dbReference type="InterPro" id="IPR050386">
    <property type="entry name" value="Glycosyl_hydrolase_5"/>
</dbReference>
<evidence type="ECO:0000313" key="13">
    <source>
        <dbReference type="EMBL" id="KAH6658420.1"/>
    </source>
</evidence>
<evidence type="ECO:0000256" key="10">
    <source>
        <dbReference type="RuleBase" id="RU361153"/>
    </source>
</evidence>
<evidence type="ECO:0000256" key="8">
    <source>
        <dbReference type="ARBA" id="ARBA00036824"/>
    </source>
</evidence>
<comment type="similarity">
    <text evidence="2 10">Belongs to the glycosyl hydrolase 5 (cellulase A) family.</text>
</comment>
<dbReference type="AlphaFoldDB" id="A0A9P8USS3"/>
<dbReference type="GO" id="GO:0009251">
    <property type="term" value="P:glucan catabolic process"/>
    <property type="evidence" value="ECO:0007669"/>
    <property type="project" value="TreeGrafter"/>
</dbReference>
<dbReference type="Pfam" id="PF00150">
    <property type="entry name" value="Cellulase"/>
    <property type="match status" value="1"/>
</dbReference>
<dbReference type="GO" id="GO:0071555">
    <property type="term" value="P:cell wall organization"/>
    <property type="evidence" value="ECO:0007669"/>
    <property type="project" value="UniProtKB-KW"/>
</dbReference>
<keyword evidence="3" id="KW-0964">Secreted</keyword>
<dbReference type="GO" id="GO:0004338">
    <property type="term" value="F:glucan exo-1,3-beta-glucosidase activity"/>
    <property type="evidence" value="ECO:0007669"/>
    <property type="project" value="UniProtKB-EC"/>
</dbReference>
<dbReference type="PANTHER" id="PTHR31297">
    <property type="entry name" value="GLUCAN ENDO-1,6-BETA-GLUCOSIDASE B"/>
    <property type="match status" value="1"/>
</dbReference>
<sequence length="384" mass="42035">MRSSKTLACLFLAASQVSAAYVNWKTFNATGANLGAWLVQERSLDTPFWNRYGGDASDEWGLCIKLGASCGPVLEQRYTTFINTSTIDELARINVNVLRIPTHYAAWIKVPGSQLYSGRQVENLKSISTYAINKYGMHIILGLHSLPGGVNGMGIGEKDGNFGWFNNATALFYSYQAVDTVISFIQSSDSPQSFTFSPINEPVDNPDLTAFGTPSALSDEGANYTAAYINNVLSRVSKVNPSIPVMFQGSFRPESSWSSYFTAGSNLVFDTHNYYFAGRPTTSANIGSYICSDAKTSASDGKFPVFIGEWSIQAASNNTLMSREVNLNKGLYAWAKYTQGSAPWTTRMYGYAAVSGEGTQSDYWDFEYFLNLGFIHPTTEAGSC</sequence>
<keyword evidence="6 10" id="KW-0326">Glycosidase</keyword>
<evidence type="ECO:0000256" key="4">
    <source>
        <dbReference type="ARBA" id="ARBA00022729"/>
    </source>
</evidence>
<evidence type="ECO:0000256" key="6">
    <source>
        <dbReference type="ARBA" id="ARBA00023295"/>
    </source>
</evidence>
<feature type="domain" description="Glycoside hydrolase family 5" evidence="12">
    <location>
        <begin position="79"/>
        <end position="321"/>
    </location>
</feature>
<feature type="signal peptide" evidence="11">
    <location>
        <begin position="1"/>
        <end position="19"/>
    </location>
</feature>
<dbReference type="EC" id="3.2.1.58" evidence="9"/>
<dbReference type="InterPro" id="IPR017853">
    <property type="entry name" value="GH"/>
</dbReference>
<dbReference type="Gene3D" id="3.20.20.80">
    <property type="entry name" value="Glycosidases"/>
    <property type="match status" value="1"/>
</dbReference>
<gene>
    <name evidence="13" type="ORF">BKA67DRAFT_656612</name>
</gene>
<protein>
    <recommendedName>
        <fullName evidence="9">glucan 1,3-beta-glucosidase</fullName>
        <ecNumber evidence="9">3.2.1.58</ecNumber>
    </recommendedName>
</protein>